<evidence type="ECO:0008006" key="3">
    <source>
        <dbReference type="Google" id="ProtNLM"/>
    </source>
</evidence>
<proteinExistence type="predicted"/>
<sequence>MVWINADFILKSFFFASLTPQSSKWCSVTSELYSELLRQQVISALQKRMQTTLFVQQLLTLCAKSKNYFLLTLSRIV</sequence>
<protein>
    <recommendedName>
        <fullName evidence="3">Secreted protein</fullName>
    </recommendedName>
</protein>
<dbReference type="Proteomes" id="UP001497382">
    <property type="component" value="Unassembled WGS sequence"/>
</dbReference>
<evidence type="ECO:0000313" key="1">
    <source>
        <dbReference type="EMBL" id="CAL1291252.1"/>
    </source>
</evidence>
<comment type="caution">
    <text evidence="1">The sequence shown here is derived from an EMBL/GenBank/DDBJ whole genome shotgun (WGS) entry which is preliminary data.</text>
</comment>
<keyword evidence="2" id="KW-1185">Reference proteome</keyword>
<evidence type="ECO:0000313" key="2">
    <source>
        <dbReference type="Proteomes" id="UP001497382"/>
    </source>
</evidence>
<accession>A0AAV2B574</accession>
<organism evidence="1 2">
    <name type="scientific">Larinioides sclopetarius</name>
    <dbReference type="NCBI Taxonomy" id="280406"/>
    <lineage>
        <taxon>Eukaryota</taxon>
        <taxon>Metazoa</taxon>
        <taxon>Ecdysozoa</taxon>
        <taxon>Arthropoda</taxon>
        <taxon>Chelicerata</taxon>
        <taxon>Arachnida</taxon>
        <taxon>Araneae</taxon>
        <taxon>Araneomorphae</taxon>
        <taxon>Entelegynae</taxon>
        <taxon>Araneoidea</taxon>
        <taxon>Araneidae</taxon>
        <taxon>Larinioides</taxon>
    </lineage>
</organism>
<gene>
    <name evidence="1" type="ORF">LARSCL_LOCUS16983</name>
</gene>
<dbReference type="EMBL" id="CAXIEN010000279">
    <property type="protein sequence ID" value="CAL1291252.1"/>
    <property type="molecule type" value="Genomic_DNA"/>
</dbReference>
<name>A0AAV2B574_9ARAC</name>
<reference evidence="1 2" key="1">
    <citation type="submission" date="2024-04" db="EMBL/GenBank/DDBJ databases">
        <authorList>
            <person name="Rising A."/>
            <person name="Reimegard J."/>
            <person name="Sonavane S."/>
            <person name="Akerstrom W."/>
            <person name="Nylinder S."/>
            <person name="Hedman E."/>
            <person name="Kallberg Y."/>
        </authorList>
    </citation>
    <scope>NUCLEOTIDE SEQUENCE [LARGE SCALE GENOMIC DNA]</scope>
</reference>
<dbReference type="AlphaFoldDB" id="A0AAV2B574"/>